<accession>A0A1R3I2L0</accession>
<name>A0A1R3I2L0_COCAP</name>
<keyword evidence="2" id="KW-1185">Reference proteome</keyword>
<dbReference type="Proteomes" id="UP000188268">
    <property type="component" value="Unassembled WGS sequence"/>
</dbReference>
<evidence type="ECO:0000313" key="1">
    <source>
        <dbReference type="EMBL" id="OMO76822.1"/>
    </source>
</evidence>
<dbReference type="EMBL" id="AWWV01010843">
    <property type="protein sequence ID" value="OMO76822.1"/>
    <property type="molecule type" value="Genomic_DNA"/>
</dbReference>
<proteinExistence type="predicted"/>
<gene>
    <name evidence="1" type="ORF">CCACVL1_15384</name>
</gene>
<protein>
    <submittedName>
        <fullName evidence="1">Uncharacterized protein</fullName>
    </submittedName>
</protein>
<reference evidence="1 2" key="1">
    <citation type="submission" date="2013-09" db="EMBL/GenBank/DDBJ databases">
        <title>Corchorus capsularis genome sequencing.</title>
        <authorList>
            <person name="Alam M."/>
            <person name="Haque M.S."/>
            <person name="Islam M.S."/>
            <person name="Emdad E.M."/>
            <person name="Islam M.M."/>
            <person name="Ahmed B."/>
            <person name="Halim A."/>
            <person name="Hossen Q.M.M."/>
            <person name="Hossain M.Z."/>
            <person name="Ahmed R."/>
            <person name="Khan M.M."/>
            <person name="Islam R."/>
            <person name="Rashid M.M."/>
            <person name="Khan S.A."/>
            <person name="Rahman M.S."/>
            <person name="Alam M."/>
        </authorList>
    </citation>
    <scope>NUCLEOTIDE SEQUENCE [LARGE SCALE GENOMIC DNA]</scope>
    <source>
        <strain evidence="2">cv. CVL-1</strain>
        <tissue evidence="1">Whole seedling</tissue>
    </source>
</reference>
<sequence>MVTFGNINVAICEEQATCEECLRGNTRFHLIGRHEAGG</sequence>
<comment type="caution">
    <text evidence="1">The sequence shown here is derived from an EMBL/GenBank/DDBJ whole genome shotgun (WGS) entry which is preliminary data.</text>
</comment>
<dbReference type="Gramene" id="OMO76822">
    <property type="protein sequence ID" value="OMO76822"/>
    <property type="gene ID" value="CCACVL1_15384"/>
</dbReference>
<evidence type="ECO:0000313" key="2">
    <source>
        <dbReference type="Proteomes" id="UP000188268"/>
    </source>
</evidence>
<dbReference type="AlphaFoldDB" id="A0A1R3I2L0"/>
<organism evidence="1 2">
    <name type="scientific">Corchorus capsularis</name>
    <name type="common">Jute</name>
    <dbReference type="NCBI Taxonomy" id="210143"/>
    <lineage>
        <taxon>Eukaryota</taxon>
        <taxon>Viridiplantae</taxon>
        <taxon>Streptophyta</taxon>
        <taxon>Embryophyta</taxon>
        <taxon>Tracheophyta</taxon>
        <taxon>Spermatophyta</taxon>
        <taxon>Magnoliopsida</taxon>
        <taxon>eudicotyledons</taxon>
        <taxon>Gunneridae</taxon>
        <taxon>Pentapetalae</taxon>
        <taxon>rosids</taxon>
        <taxon>malvids</taxon>
        <taxon>Malvales</taxon>
        <taxon>Malvaceae</taxon>
        <taxon>Grewioideae</taxon>
        <taxon>Apeibeae</taxon>
        <taxon>Corchorus</taxon>
    </lineage>
</organism>